<reference evidence="4" key="1">
    <citation type="submission" date="2017-02" db="UniProtKB">
        <authorList>
            <consortium name="WormBaseParasite"/>
        </authorList>
    </citation>
    <scope>IDENTIFICATION</scope>
</reference>
<reference evidence="2 3" key="2">
    <citation type="submission" date="2018-11" db="EMBL/GenBank/DDBJ databases">
        <authorList>
            <consortium name="Pathogen Informatics"/>
        </authorList>
    </citation>
    <scope>NUCLEOTIDE SEQUENCE [LARGE SCALE GENOMIC DNA]</scope>
</reference>
<evidence type="ECO:0000256" key="1">
    <source>
        <dbReference type="SAM" id="MobiDB-lite"/>
    </source>
</evidence>
<sequence length="108" mass="11606">MSRVQSSSHAVSSDAVAGAATTTTTTTDTDRCLVSGSWVVGGRSVGWSVDCALTCCLPCLFCDFLHSSSFHCWIGEFLELLFNNSLCLTEVTSGVRCTVTEFWPDIVL</sequence>
<accession>A0A0N5CYQ3</accession>
<dbReference type="EMBL" id="UYYF01004348">
    <property type="protein sequence ID" value="VDN02837.1"/>
    <property type="molecule type" value="Genomic_DNA"/>
</dbReference>
<dbReference type="Proteomes" id="UP000276776">
    <property type="component" value="Unassembled WGS sequence"/>
</dbReference>
<organism evidence="4">
    <name type="scientific">Thelazia callipaeda</name>
    <name type="common">Oriental eyeworm</name>
    <name type="synonym">Parasitic nematode</name>
    <dbReference type="NCBI Taxonomy" id="103827"/>
    <lineage>
        <taxon>Eukaryota</taxon>
        <taxon>Metazoa</taxon>
        <taxon>Ecdysozoa</taxon>
        <taxon>Nematoda</taxon>
        <taxon>Chromadorea</taxon>
        <taxon>Rhabditida</taxon>
        <taxon>Spirurina</taxon>
        <taxon>Spiruromorpha</taxon>
        <taxon>Thelazioidea</taxon>
        <taxon>Thelaziidae</taxon>
        <taxon>Thelazia</taxon>
    </lineage>
</organism>
<keyword evidence="3" id="KW-1185">Reference proteome</keyword>
<evidence type="ECO:0000313" key="3">
    <source>
        <dbReference type="Proteomes" id="UP000276776"/>
    </source>
</evidence>
<dbReference type="AlphaFoldDB" id="A0A0N5CYQ3"/>
<feature type="region of interest" description="Disordered" evidence="1">
    <location>
        <begin position="1"/>
        <end position="27"/>
    </location>
</feature>
<dbReference type="WBParaSite" id="TCLT_0000558601-mRNA-1">
    <property type="protein sequence ID" value="TCLT_0000558601-mRNA-1"/>
    <property type="gene ID" value="TCLT_0000558601"/>
</dbReference>
<name>A0A0N5CYQ3_THECL</name>
<proteinExistence type="predicted"/>
<gene>
    <name evidence="2" type="ORF">TCLT_LOCUS5575</name>
</gene>
<evidence type="ECO:0000313" key="2">
    <source>
        <dbReference type="EMBL" id="VDN02837.1"/>
    </source>
</evidence>
<protein>
    <submittedName>
        <fullName evidence="4">Secreted protein</fullName>
    </submittedName>
</protein>
<evidence type="ECO:0000313" key="4">
    <source>
        <dbReference type="WBParaSite" id="TCLT_0000558601-mRNA-1"/>
    </source>
</evidence>